<organism evidence="2 3">
    <name type="scientific">Pleurodeles waltl</name>
    <name type="common">Iberian ribbed newt</name>
    <dbReference type="NCBI Taxonomy" id="8319"/>
    <lineage>
        <taxon>Eukaryota</taxon>
        <taxon>Metazoa</taxon>
        <taxon>Chordata</taxon>
        <taxon>Craniata</taxon>
        <taxon>Vertebrata</taxon>
        <taxon>Euteleostomi</taxon>
        <taxon>Amphibia</taxon>
        <taxon>Batrachia</taxon>
        <taxon>Caudata</taxon>
        <taxon>Salamandroidea</taxon>
        <taxon>Salamandridae</taxon>
        <taxon>Pleurodelinae</taxon>
        <taxon>Pleurodeles</taxon>
    </lineage>
</organism>
<evidence type="ECO:0000256" key="1">
    <source>
        <dbReference type="SAM" id="MobiDB-lite"/>
    </source>
</evidence>
<keyword evidence="3" id="KW-1185">Reference proteome</keyword>
<dbReference type="EMBL" id="JANPWB010000003">
    <property type="protein sequence ID" value="KAJ1203511.1"/>
    <property type="molecule type" value="Genomic_DNA"/>
</dbReference>
<dbReference type="Proteomes" id="UP001066276">
    <property type="component" value="Chromosome 2_1"/>
</dbReference>
<gene>
    <name evidence="2" type="ORF">NDU88_007296</name>
</gene>
<feature type="region of interest" description="Disordered" evidence="1">
    <location>
        <begin position="1"/>
        <end position="48"/>
    </location>
</feature>
<proteinExistence type="predicted"/>
<sequence length="75" mass="7899">MQAHPVPLEGVGGLRRGSAEDGWTAPGPSRDGSALDGPDGKKLAPAPDVKIGLPQARLRVKYDEEKLAELLEALE</sequence>
<evidence type="ECO:0000313" key="3">
    <source>
        <dbReference type="Proteomes" id="UP001066276"/>
    </source>
</evidence>
<comment type="caution">
    <text evidence="2">The sequence shown here is derived from an EMBL/GenBank/DDBJ whole genome shotgun (WGS) entry which is preliminary data.</text>
</comment>
<evidence type="ECO:0000313" key="2">
    <source>
        <dbReference type="EMBL" id="KAJ1203511.1"/>
    </source>
</evidence>
<protein>
    <submittedName>
        <fullName evidence="2">Uncharacterized protein</fullName>
    </submittedName>
</protein>
<accession>A0AAV7VRR9</accession>
<dbReference type="AlphaFoldDB" id="A0AAV7VRR9"/>
<name>A0AAV7VRR9_PLEWA</name>
<reference evidence="2" key="1">
    <citation type="journal article" date="2022" name="bioRxiv">
        <title>Sequencing and chromosome-scale assembly of the giantPleurodeles waltlgenome.</title>
        <authorList>
            <person name="Brown T."/>
            <person name="Elewa A."/>
            <person name="Iarovenko S."/>
            <person name="Subramanian E."/>
            <person name="Araus A.J."/>
            <person name="Petzold A."/>
            <person name="Susuki M."/>
            <person name="Suzuki K.-i.T."/>
            <person name="Hayashi T."/>
            <person name="Toyoda A."/>
            <person name="Oliveira C."/>
            <person name="Osipova E."/>
            <person name="Leigh N.D."/>
            <person name="Simon A."/>
            <person name="Yun M.H."/>
        </authorList>
    </citation>
    <scope>NUCLEOTIDE SEQUENCE</scope>
    <source>
        <strain evidence="2">20211129_DDA</strain>
        <tissue evidence="2">Liver</tissue>
    </source>
</reference>